<evidence type="ECO:0000256" key="5">
    <source>
        <dbReference type="ARBA" id="ARBA00022833"/>
    </source>
</evidence>
<comment type="caution">
    <text evidence="12">The sequence shown here is derived from an EMBL/GenBank/DDBJ whole genome shotgun (WGS) entry which is preliminary data.</text>
</comment>
<feature type="binding site" evidence="8">
    <location>
        <position position="58"/>
    </location>
    <ligand>
        <name>Zn(2+)</name>
        <dbReference type="ChEBI" id="CHEBI:29105"/>
    </ligand>
</feature>
<evidence type="ECO:0000256" key="9">
    <source>
        <dbReference type="SAM" id="MobiDB-lite"/>
    </source>
</evidence>
<keyword evidence="3" id="KW-0677">Repeat</keyword>
<evidence type="ECO:0000256" key="7">
    <source>
        <dbReference type="PROSITE-ProRule" id="PRU00042"/>
    </source>
</evidence>
<feature type="domain" description="C2H2-type" evidence="10">
    <location>
        <begin position="466"/>
        <end position="493"/>
    </location>
</feature>
<evidence type="ECO:0000259" key="10">
    <source>
        <dbReference type="PROSITE" id="PS50157"/>
    </source>
</evidence>
<dbReference type="Gene3D" id="3.40.1800.20">
    <property type="match status" value="1"/>
</dbReference>
<dbReference type="FunFam" id="3.30.160.60:FF:001498">
    <property type="entry name" value="Zinc finger protein 404"/>
    <property type="match status" value="2"/>
</dbReference>
<dbReference type="SMART" id="SM00868">
    <property type="entry name" value="zf-AD"/>
    <property type="match status" value="2"/>
</dbReference>
<dbReference type="Gene3D" id="3.30.160.60">
    <property type="entry name" value="Classic Zinc Finger"/>
    <property type="match status" value="8"/>
</dbReference>
<feature type="binding site" evidence="8">
    <location>
        <position position="14"/>
    </location>
    <ligand>
        <name>Zn(2+)</name>
        <dbReference type="ChEBI" id="CHEBI:29105"/>
    </ligand>
</feature>
<feature type="domain" description="C2H2-type" evidence="10">
    <location>
        <begin position="410"/>
        <end position="433"/>
    </location>
</feature>
<name>A0A834PEI8_VESPE</name>
<organism evidence="12 13">
    <name type="scientific">Vespula pensylvanica</name>
    <name type="common">Western yellow jacket</name>
    <name type="synonym">Wasp</name>
    <dbReference type="NCBI Taxonomy" id="30213"/>
    <lineage>
        <taxon>Eukaryota</taxon>
        <taxon>Metazoa</taxon>
        <taxon>Ecdysozoa</taxon>
        <taxon>Arthropoda</taxon>
        <taxon>Hexapoda</taxon>
        <taxon>Insecta</taxon>
        <taxon>Pterygota</taxon>
        <taxon>Neoptera</taxon>
        <taxon>Endopterygota</taxon>
        <taxon>Hymenoptera</taxon>
        <taxon>Apocrita</taxon>
        <taxon>Aculeata</taxon>
        <taxon>Vespoidea</taxon>
        <taxon>Vespidae</taxon>
        <taxon>Vespinae</taxon>
        <taxon>Vespula</taxon>
    </lineage>
</organism>
<dbReference type="PANTHER" id="PTHR24394">
    <property type="entry name" value="ZINC FINGER PROTEIN"/>
    <property type="match status" value="1"/>
</dbReference>
<feature type="compositionally biased region" description="Low complexity" evidence="9">
    <location>
        <begin position="977"/>
        <end position="987"/>
    </location>
</feature>
<feature type="binding site" evidence="8">
    <location>
        <position position="61"/>
    </location>
    <ligand>
        <name>Zn(2+)</name>
        <dbReference type="ChEBI" id="CHEBI:29105"/>
    </ligand>
</feature>
<feature type="compositionally biased region" description="Polar residues" evidence="9">
    <location>
        <begin position="997"/>
        <end position="1011"/>
    </location>
</feature>
<feature type="domain" description="C2H2-type" evidence="10">
    <location>
        <begin position="527"/>
        <end position="554"/>
    </location>
</feature>
<dbReference type="GO" id="GO:0000981">
    <property type="term" value="F:DNA-binding transcription factor activity, RNA polymerase II-specific"/>
    <property type="evidence" value="ECO:0007669"/>
    <property type="project" value="TreeGrafter"/>
</dbReference>
<accession>A0A834PEI8</accession>
<evidence type="ECO:0000256" key="3">
    <source>
        <dbReference type="ARBA" id="ARBA00022737"/>
    </source>
</evidence>
<dbReference type="PANTHER" id="PTHR24394:SF29">
    <property type="entry name" value="MYONEURIN"/>
    <property type="match status" value="1"/>
</dbReference>
<feature type="domain" description="C2H2-type" evidence="10">
    <location>
        <begin position="611"/>
        <end position="638"/>
    </location>
</feature>
<keyword evidence="2 8" id="KW-0479">Metal-binding</keyword>
<comment type="subcellular location">
    <subcellularLocation>
        <location evidence="1">Nucleus</location>
    </subcellularLocation>
</comment>
<dbReference type="PROSITE" id="PS51915">
    <property type="entry name" value="ZAD"/>
    <property type="match status" value="1"/>
</dbReference>
<proteinExistence type="predicted"/>
<dbReference type="SUPFAM" id="SSF57667">
    <property type="entry name" value="beta-beta-alpha zinc fingers"/>
    <property type="match status" value="5"/>
</dbReference>
<sequence length="1088" mass="120490">MSWEVCCRNMCRACMKIDGVLLPMYDDDTISSKNLPEKLTELTSIQIDRHDGLPHMLCAKCAYRTVAFYDFKLQVQATEEKLRKMFDTQIEDIKEEIEENGNEQDSIMLSKESAEKIFDSSEIPVNYASSINDQLNKEIKVNKDEMEQSLEIISFMDLNQNNGTDKIQDHLNKIIDVDQQGKLCSIKNGLVNQYCSTLSSHDLNCTVVYIGDTIMESIKSEDHNPCKPKDENISIKASSCKENFEKPRTNDEFLDTIYISDNTELKSTKTLNIENETWQLVSTDKSVIIEQEDKMKLNDQQDCNTTENVDLRESDDTDSDYFIDPKDNILGSLNDTITRIKEIKTENNTIQYQCTLCLQNYDKLTGVLLHTIDNHIPSSGPFFCVVCEKDCDSHRELRTHVKTHTGQFPYSCFICNKAYTLKRYLKRHMVCHTDFPRHRCPKCGVRFKTKLELENHIVTHVHGAPYACSQCPRMFNHKGNYKRHLITHLDPQGLHLPKYPCTVCGKRFLNNRTLETHMRVHTGEKPFKCNVCSRRFSQQGNLLNHLRIHSNPRSYTCEVCGKRFNQRATLKDHSLIHTGEKPYICNVCGIAFTFSAALRRHMWTHASGKPFGCEICNARFVGKYDLRRHMKIHSDRPRTKQKKNGGKNNNTEEESREDITTVEEVDTETVLIEQVLLNQDVTQVIPQEEAEKENVDALLNLIQYVSAYSFARTSLPISIVQQANLSVQTNRPVLPAHRSTVLIYGSIGNGDFAWSEKEEEGGLAAIDAITPVSNSICPVERLELAARAAAAAAARAAAVPAIVAMDNSAYVPNHLPPPSLVVFSQAGGLPEALRMQRPFNPQVTDSKELQVPFSTAASLGYGLHHMLHLPPQFLHPLDHRLPFAGFRPLGPSAFAPPSKCLKVETGNGSVAGSGLPSIGSLSSMSNMFSPTSLPPSAGGGAVVSVSGPGSTATGSGSANVVGAGTGGAGAGAGGTASGAVSSVLSSGPEGAPHSPAGSASRSPTGTGTGSAPNRGPTPEEEDRDANATPGSENTERSTPEEGRPYRLSNDSPIFPSFCSYLETVHILERMMEVSNLDHYFHGRMRRPC</sequence>
<evidence type="ECO:0000256" key="4">
    <source>
        <dbReference type="ARBA" id="ARBA00022771"/>
    </source>
</evidence>
<keyword evidence="4 7" id="KW-0863">Zinc-finger</keyword>
<dbReference type="AlphaFoldDB" id="A0A834PEI8"/>
<gene>
    <name evidence="12" type="ORF">H0235_000595</name>
</gene>
<dbReference type="Proteomes" id="UP000600918">
    <property type="component" value="Unassembled WGS sequence"/>
</dbReference>
<dbReference type="InterPro" id="IPR013087">
    <property type="entry name" value="Znf_C2H2_type"/>
</dbReference>
<evidence type="ECO:0000313" key="13">
    <source>
        <dbReference type="Proteomes" id="UP000600918"/>
    </source>
</evidence>
<dbReference type="SMART" id="SM00355">
    <property type="entry name" value="ZnF_C2H2"/>
    <property type="match status" value="10"/>
</dbReference>
<feature type="compositionally biased region" description="Basic and acidic residues" evidence="9">
    <location>
        <begin position="1033"/>
        <end position="1044"/>
    </location>
</feature>
<feature type="binding site" evidence="8">
    <location>
        <position position="11"/>
    </location>
    <ligand>
        <name>Zn(2+)</name>
        <dbReference type="ChEBI" id="CHEBI:29105"/>
    </ligand>
</feature>
<dbReference type="Pfam" id="PF00096">
    <property type="entry name" value="zf-C2H2"/>
    <property type="match status" value="6"/>
</dbReference>
<feature type="domain" description="C2H2-type" evidence="10">
    <location>
        <begin position="499"/>
        <end position="526"/>
    </location>
</feature>
<dbReference type="Pfam" id="PF13894">
    <property type="entry name" value="zf-C2H2_4"/>
    <property type="match status" value="1"/>
</dbReference>
<evidence type="ECO:0000256" key="1">
    <source>
        <dbReference type="ARBA" id="ARBA00004123"/>
    </source>
</evidence>
<feature type="compositionally biased region" description="Gly residues" evidence="9">
    <location>
        <begin position="967"/>
        <end position="976"/>
    </location>
</feature>
<feature type="region of interest" description="Disordered" evidence="9">
    <location>
        <begin position="967"/>
        <end position="1049"/>
    </location>
</feature>
<feature type="compositionally biased region" description="Acidic residues" evidence="9">
    <location>
        <begin position="651"/>
        <end position="661"/>
    </location>
</feature>
<feature type="domain" description="C2H2-type" evidence="10">
    <location>
        <begin position="583"/>
        <end position="610"/>
    </location>
</feature>
<feature type="domain" description="C2H2-type" evidence="10">
    <location>
        <begin position="438"/>
        <end position="465"/>
    </location>
</feature>
<evidence type="ECO:0000256" key="2">
    <source>
        <dbReference type="ARBA" id="ARBA00022723"/>
    </source>
</evidence>
<dbReference type="SUPFAM" id="SSF57716">
    <property type="entry name" value="Glucocorticoid receptor-like (DNA-binding domain)"/>
    <property type="match status" value="1"/>
</dbReference>
<dbReference type="EMBL" id="JACSDY010000001">
    <property type="protein sequence ID" value="KAF7438204.1"/>
    <property type="molecule type" value="Genomic_DNA"/>
</dbReference>
<evidence type="ECO:0000259" key="11">
    <source>
        <dbReference type="PROSITE" id="PS51915"/>
    </source>
</evidence>
<dbReference type="Pfam" id="PF07776">
    <property type="entry name" value="zf-AD"/>
    <property type="match status" value="1"/>
</dbReference>
<dbReference type="FunFam" id="3.30.160.60:FF:000710">
    <property type="entry name" value="Zinc finger protein 768"/>
    <property type="match status" value="1"/>
</dbReference>
<keyword evidence="6" id="KW-0539">Nucleus</keyword>
<dbReference type="InterPro" id="IPR036236">
    <property type="entry name" value="Znf_C2H2_sf"/>
</dbReference>
<evidence type="ECO:0000256" key="8">
    <source>
        <dbReference type="PROSITE-ProRule" id="PRU01263"/>
    </source>
</evidence>
<keyword evidence="5 8" id="KW-0862">Zinc</keyword>
<dbReference type="GO" id="GO:0005634">
    <property type="term" value="C:nucleus"/>
    <property type="evidence" value="ECO:0007669"/>
    <property type="project" value="UniProtKB-SubCell"/>
</dbReference>
<protein>
    <submittedName>
        <fullName evidence="12">Uncharacterized protein</fullName>
    </submittedName>
</protein>
<dbReference type="InterPro" id="IPR012934">
    <property type="entry name" value="Znf_AD"/>
</dbReference>
<evidence type="ECO:0000256" key="6">
    <source>
        <dbReference type="ARBA" id="ARBA00023242"/>
    </source>
</evidence>
<evidence type="ECO:0000313" key="12">
    <source>
        <dbReference type="EMBL" id="KAF7438204.1"/>
    </source>
</evidence>
<dbReference type="GO" id="GO:0008270">
    <property type="term" value="F:zinc ion binding"/>
    <property type="evidence" value="ECO:0007669"/>
    <property type="project" value="UniProtKB-UniRule"/>
</dbReference>
<dbReference type="PROSITE" id="PS50157">
    <property type="entry name" value="ZINC_FINGER_C2H2_2"/>
    <property type="match status" value="9"/>
</dbReference>
<feature type="domain" description="C2H2-type" evidence="10">
    <location>
        <begin position="555"/>
        <end position="582"/>
    </location>
</feature>
<feature type="domain" description="C2H2-type" evidence="10">
    <location>
        <begin position="382"/>
        <end position="409"/>
    </location>
</feature>
<dbReference type="PROSITE" id="PS00028">
    <property type="entry name" value="ZINC_FINGER_C2H2_1"/>
    <property type="match status" value="9"/>
</dbReference>
<feature type="region of interest" description="Disordered" evidence="9">
    <location>
        <begin position="631"/>
        <end position="661"/>
    </location>
</feature>
<reference evidence="12" key="1">
    <citation type="journal article" date="2020" name="G3 (Bethesda)">
        <title>High-Quality Assemblies for Three Invasive Social Wasps from the &lt;i&gt;Vespula&lt;/i&gt; Genus.</title>
        <authorList>
            <person name="Harrop T.W.R."/>
            <person name="Guhlin J."/>
            <person name="McLaughlin G.M."/>
            <person name="Permina E."/>
            <person name="Stockwell P."/>
            <person name="Gilligan J."/>
            <person name="Le Lec M.F."/>
            <person name="Gruber M.A.M."/>
            <person name="Quinn O."/>
            <person name="Lovegrove M."/>
            <person name="Duncan E.J."/>
            <person name="Remnant E.J."/>
            <person name="Van Eeckhoven J."/>
            <person name="Graham B."/>
            <person name="Knapp R.A."/>
            <person name="Langford K.W."/>
            <person name="Kronenberg Z."/>
            <person name="Press M.O."/>
            <person name="Eacker S.M."/>
            <person name="Wilson-Rankin E.E."/>
            <person name="Purcell J."/>
            <person name="Lester P.J."/>
            <person name="Dearden P.K."/>
        </authorList>
    </citation>
    <scope>NUCLEOTIDE SEQUENCE</scope>
    <source>
        <strain evidence="12">Volc-1</strain>
    </source>
</reference>
<feature type="domain" description="ZAD" evidence="11">
    <location>
        <begin position="9"/>
        <end position="85"/>
    </location>
</feature>
<keyword evidence="13" id="KW-1185">Reference proteome</keyword>
<dbReference type="FunFam" id="3.30.160.60:FF:000446">
    <property type="entry name" value="Zinc finger protein"/>
    <property type="match status" value="3"/>
</dbReference>